<sequence>MFRIEFLAARHGDCVWIEYGDPAHPHRILIDGGPAFAYQALRRRVNRLPRGQRRIDLLIATHIDGDHIEGIIKLLRDRELQLSVSDIWYNGLHQLSGAATSGQRLAQQSYGVVQGEYLSALIRARNIAWNRPFNGGPVMAAPGPLPPLVLPGEASAVILSPAAPQLRRLRLNWDQELLRAGLAPDSTEADMQRLAAIRRLAVPSFASGAALDVEALAAQPFSADRAPANGSSIGLLLEYGAIRCLLPGDAHPQVIEAALKRLPGMRQQARLPLDLVKLPHHGSRGNISPALLHRLCCQRYIISSDGSYFNHPDAEAIARVIVHAPRPLELLFNYRCARTAPWDQPELKARYDFSTRYPEQADAGISIEFTP</sequence>
<dbReference type="InterPro" id="IPR036866">
    <property type="entry name" value="RibonucZ/Hydroxyglut_hydro"/>
</dbReference>
<dbReference type="KEGG" id="jag:GJA_2174"/>
<reference evidence="2 3" key="1">
    <citation type="journal article" date="2015" name="Genome Announc.">
        <title>Genome Sequence of Mushroom Soft-Rot Pathogen Janthinobacterium agaricidamnosum.</title>
        <authorList>
            <person name="Graupner K."/>
            <person name="Lackner G."/>
            <person name="Hertweck C."/>
        </authorList>
    </citation>
    <scope>NUCLEOTIDE SEQUENCE [LARGE SCALE GENOMIC DNA]</scope>
    <source>
        <strain evidence="3">NBRC 102515 / DSM 9628</strain>
    </source>
</reference>
<dbReference type="InterPro" id="IPR001279">
    <property type="entry name" value="Metallo-B-lactamas"/>
</dbReference>
<evidence type="ECO:0000313" key="3">
    <source>
        <dbReference type="Proteomes" id="UP000027604"/>
    </source>
</evidence>
<dbReference type="AlphaFoldDB" id="W0V1V7"/>
<feature type="domain" description="Metallo-beta-lactamase" evidence="1">
    <location>
        <begin position="26"/>
        <end position="97"/>
    </location>
</feature>
<evidence type="ECO:0000313" key="2">
    <source>
        <dbReference type="EMBL" id="CDG82809.1"/>
    </source>
</evidence>
<protein>
    <submittedName>
        <fullName evidence="2">Metallo-beta-lactamase superfamily protein</fullName>
    </submittedName>
</protein>
<proteinExistence type="predicted"/>
<dbReference type="Pfam" id="PF12706">
    <property type="entry name" value="Lactamase_B_2"/>
    <property type="match status" value="1"/>
</dbReference>
<dbReference type="PANTHER" id="PTHR30619">
    <property type="entry name" value="DNA INTERNALIZATION/COMPETENCE PROTEIN COMEC/REC2"/>
    <property type="match status" value="1"/>
</dbReference>
<evidence type="ECO:0000259" key="1">
    <source>
        <dbReference type="Pfam" id="PF12706"/>
    </source>
</evidence>
<dbReference type="EMBL" id="HG322949">
    <property type="protein sequence ID" value="CDG82809.1"/>
    <property type="molecule type" value="Genomic_DNA"/>
</dbReference>
<organism evidence="2 3">
    <name type="scientific">Janthinobacterium agaricidamnosum NBRC 102515 = DSM 9628</name>
    <dbReference type="NCBI Taxonomy" id="1349767"/>
    <lineage>
        <taxon>Bacteria</taxon>
        <taxon>Pseudomonadati</taxon>
        <taxon>Pseudomonadota</taxon>
        <taxon>Betaproteobacteria</taxon>
        <taxon>Burkholderiales</taxon>
        <taxon>Oxalobacteraceae</taxon>
        <taxon>Janthinobacterium</taxon>
    </lineage>
</organism>
<dbReference type="Gene3D" id="3.60.15.10">
    <property type="entry name" value="Ribonuclease Z/Hydroxyacylglutathione hydrolase-like"/>
    <property type="match status" value="1"/>
</dbReference>
<dbReference type="HOGENOM" id="CLU_052638_0_0_4"/>
<dbReference type="PATRIC" id="fig|1349767.4.peg.3932"/>
<dbReference type="Proteomes" id="UP000027604">
    <property type="component" value="Chromosome I"/>
</dbReference>
<dbReference type="eggNOG" id="COG2333">
    <property type="taxonomic scope" value="Bacteria"/>
</dbReference>
<dbReference type="PANTHER" id="PTHR30619:SF1">
    <property type="entry name" value="RECOMBINATION PROTEIN 2"/>
    <property type="match status" value="1"/>
</dbReference>
<name>W0V1V7_9BURK</name>
<gene>
    <name evidence="2" type="ORF">GJA_2174</name>
</gene>
<dbReference type="InterPro" id="IPR052159">
    <property type="entry name" value="Competence_DNA_uptake"/>
</dbReference>
<accession>W0V1V7</accession>
<keyword evidence="3" id="KW-1185">Reference proteome</keyword>
<dbReference type="SUPFAM" id="SSF56281">
    <property type="entry name" value="Metallo-hydrolase/oxidoreductase"/>
    <property type="match status" value="1"/>
</dbReference>
<dbReference type="STRING" id="1349767.GJA_2174"/>